<dbReference type="PROSITE" id="PS01036">
    <property type="entry name" value="HSP70_3"/>
    <property type="match status" value="1"/>
</dbReference>
<sequence>MITFVLTTDAKRLIGRRFTDALVQSDMKLWPFKVISGDKPLIVVNYKGEEKQLAAEEISSMVLFKMREIAEAFLGSTVKNAVVTVPAYFNDSQSQATKDAGAIAGLNVMRIINEPTAAAIAYGLNKKAATVGGKNVLIFYLGGGTFGVSLLSINEGKFEVKATAGDTHLGGQDFDNRMVDHFVQEFKRKHKKDISGDPRALRRLRTASERVKRTLSSSIQANLGIDCLFEAIDFYTTITRARFEELNIDLFMNCLEPVESCLRDAKFDRSNVHDVVLVGGSTRIPKVQKILQDFFLGKELCKCINQDEAVAYGAAVQAAILDGQVYKVTLLDVTPLSLGVDTIGDEMGFVIPRNTPVPVKMKEGFTTVYDNQTSVRFAVYQGERPRVVDNNYLGEFDLYGVPPAPRHVPKLSVCFDIDVNGILNVSAEESSTGKKNGITITNVKGRLSAEEIDKMIKEAEKYKAEDEKHKKRVDAKVALENYAYKIRNTVNDQKTNYMVPEADKKKVQDAVVQAIYWLDRNQFAEVDEFNYKRKELESTCNPIIAKMRWFG</sequence>
<name>A0AA88WA96_9ASTE</name>
<evidence type="ECO:0000313" key="6">
    <source>
        <dbReference type="Proteomes" id="UP001188597"/>
    </source>
</evidence>
<dbReference type="FunFam" id="2.60.34.10:FF:000002">
    <property type="entry name" value="Heat shock 70 kDa"/>
    <property type="match status" value="1"/>
</dbReference>
<dbReference type="InterPro" id="IPR029047">
    <property type="entry name" value="HSP70_peptide-bd_sf"/>
</dbReference>
<organism evidence="5 6">
    <name type="scientific">Escallonia herrerae</name>
    <dbReference type="NCBI Taxonomy" id="1293975"/>
    <lineage>
        <taxon>Eukaryota</taxon>
        <taxon>Viridiplantae</taxon>
        <taxon>Streptophyta</taxon>
        <taxon>Embryophyta</taxon>
        <taxon>Tracheophyta</taxon>
        <taxon>Spermatophyta</taxon>
        <taxon>Magnoliopsida</taxon>
        <taxon>eudicotyledons</taxon>
        <taxon>Gunneridae</taxon>
        <taxon>Pentapetalae</taxon>
        <taxon>asterids</taxon>
        <taxon>campanulids</taxon>
        <taxon>Escalloniales</taxon>
        <taxon>Escalloniaceae</taxon>
        <taxon>Escallonia</taxon>
    </lineage>
</organism>
<dbReference type="InterPro" id="IPR013126">
    <property type="entry name" value="Hsp_70_fam"/>
</dbReference>
<dbReference type="Gene3D" id="3.30.420.40">
    <property type="match status" value="2"/>
</dbReference>
<dbReference type="Proteomes" id="UP001188597">
    <property type="component" value="Unassembled WGS sequence"/>
</dbReference>
<dbReference type="PRINTS" id="PR00301">
    <property type="entry name" value="HEATSHOCK70"/>
</dbReference>
<dbReference type="Gene3D" id="1.20.1270.10">
    <property type="match status" value="1"/>
</dbReference>
<keyword evidence="2 4" id="KW-0547">Nucleotide-binding</keyword>
<evidence type="ECO:0000256" key="1">
    <source>
        <dbReference type="ARBA" id="ARBA00007381"/>
    </source>
</evidence>
<gene>
    <name evidence="5" type="ORF">RJ639_004567</name>
</gene>
<dbReference type="SUPFAM" id="SSF53067">
    <property type="entry name" value="Actin-like ATPase domain"/>
    <property type="match status" value="2"/>
</dbReference>
<dbReference type="Pfam" id="PF00012">
    <property type="entry name" value="HSP70"/>
    <property type="match status" value="1"/>
</dbReference>
<keyword evidence="3 4" id="KW-0067">ATP-binding</keyword>
<dbReference type="InterPro" id="IPR018181">
    <property type="entry name" value="Heat_shock_70_CS"/>
</dbReference>
<evidence type="ECO:0000313" key="5">
    <source>
        <dbReference type="EMBL" id="KAK3019625.1"/>
    </source>
</evidence>
<comment type="similarity">
    <text evidence="1 4">Belongs to the heat shock protein 70 family.</text>
</comment>
<dbReference type="SUPFAM" id="SSF100934">
    <property type="entry name" value="Heat shock protein 70kD (HSP70), C-terminal subdomain"/>
    <property type="match status" value="1"/>
</dbReference>
<proteinExistence type="inferred from homology"/>
<evidence type="ECO:0000256" key="2">
    <source>
        <dbReference type="ARBA" id="ARBA00022741"/>
    </source>
</evidence>
<dbReference type="FunFam" id="3.90.640.10:FF:000002">
    <property type="entry name" value="Heat shock 70 kDa"/>
    <property type="match status" value="1"/>
</dbReference>
<dbReference type="SUPFAM" id="SSF100920">
    <property type="entry name" value="Heat shock protein 70kD (HSP70), peptide-binding domain"/>
    <property type="match status" value="1"/>
</dbReference>
<dbReference type="Gene3D" id="3.90.640.10">
    <property type="entry name" value="Actin, Chain A, domain 4"/>
    <property type="match status" value="1"/>
</dbReference>
<dbReference type="FunFam" id="3.30.30.30:FF:000001">
    <property type="entry name" value="heat shock 70 kDa protein-like"/>
    <property type="match status" value="1"/>
</dbReference>
<reference evidence="5" key="1">
    <citation type="submission" date="2022-12" db="EMBL/GenBank/DDBJ databases">
        <title>Draft genome assemblies for two species of Escallonia (Escalloniales).</title>
        <authorList>
            <person name="Chanderbali A."/>
            <person name="Dervinis C."/>
            <person name="Anghel I."/>
            <person name="Soltis D."/>
            <person name="Soltis P."/>
            <person name="Zapata F."/>
        </authorList>
    </citation>
    <scope>NUCLEOTIDE SEQUENCE</scope>
    <source>
        <strain evidence="5">UCBG64.0493</strain>
        <tissue evidence="5">Leaf</tissue>
    </source>
</reference>
<evidence type="ECO:0000256" key="4">
    <source>
        <dbReference type="RuleBase" id="RU003322"/>
    </source>
</evidence>
<dbReference type="FunFam" id="3.30.420.40:FF:000545">
    <property type="entry name" value="Endoplasmic reticulum chaperone BiP"/>
    <property type="match status" value="1"/>
</dbReference>
<dbReference type="GO" id="GO:0140662">
    <property type="term" value="F:ATP-dependent protein folding chaperone"/>
    <property type="evidence" value="ECO:0007669"/>
    <property type="project" value="InterPro"/>
</dbReference>
<protein>
    <recommendedName>
        <fullName evidence="7">Heat shock protein 70</fullName>
    </recommendedName>
</protein>
<evidence type="ECO:0008006" key="7">
    <source>
        <dbReference type="Google" id="ProtNLM"/>
    </source>
</evidence>
<dbReference type="GO" id="GO:0005524">
    <property type="term" value="F:ATP binding"/>
    <property type="evidence" value="ECO:0007669"/>
    <property type="project" value="UniProtKB-KW"/>
</dbReference>
<accession>A0AA88WA96</accession>
<comment type="caution">
    <text evidence="5">The sequence shown here is derived from an EMBL/GenBank/DDBJ whole genome shotgun (WGS) entry which is preliminary data.</text>
</comment>
<dbReference type="InterPro" id="IPR043129">
    <property type="entry name" value="ATPase_NBD"/>
</dbReference>
<dbReference type="PANTHER" id="PTHR19375">
    <property type="entry name" value="HEAT SHOCK PROTEIN 70KDA"/>
    <property type="match status" value="1"/>
</dbReference>
<keyword evidence="6" id="KW-1185">Reference proteome</keyword>
<dbReference type="InterPro" id="IPR029048">
    <property type="entry name" value="HSP70_C_sf"/>
</dbReference>
<dbReference type="AlphaFoldDB" id="A0AA88WA96"/>
<dbReference type="EMBL" id="JAVXUP010000866">
    <property type="protein sequence ID" value="KAK3019625.1"/>
    <property type="molecule type" value="Genomic_DNA"/>
</dbReference>
<dbReference type="Gene3D" id="2.60.34.10">
    <property type="entry name" value="Substrate Binding Domain Of DNAk, Chain A, domain 1"/>
    <property type="match status" value="1"/>
</dbReference>
<evidence type="ECO:0000256" key="3">
    <source>
        <dbReference type="ARBA" id="ARBA00022840"/>
    </source>
</evidence>
<dbReference type="Gene3D" id="3.30.30.30">
    <property type="match status" value="1"/>
</dbReference>